<evidence type="ECO:0000256" key="3">
    <source>
        <dbReference type="ARBA" id="ARBA00022448"/>
    </source>
</evidence>
<evidence type="ECO:0000256" key="12">
    <source>
        <dbReference type="ARBA" id="ARBA00023075"/>
    </source>
</evidence>
<keyword evidence="7 14" id="KW-0274">FAD</keyword>
<evidence type="ECO:0000256" key="6">
    <source>
        <dbReference type="ARBA" id="ARBA00022723"/>
    </source>
</evidence>
<evidence type="ECO:0000256" key="13">
    <source>
        <dbReference type="ARBA" id="ARBA00052682"/>
    </source>
</evidence>
<keyword evidence="3 14" id="KW-0813">Transport</keyword>
<dbReference type="Gene3D" id="3.30.70.20">
    <property type="match status" value="1"/>
</dbReference>
<organism evidence="18 19">
    <name type="scientific">Marichromatium gracile</name>
    <name type="common">Chromatium gracile</name>
    <dbReference type="NCBI Taxonomy" id="1048"/>
    <lineage>
        <taxon>Bacteria</taxon>
        <taxon>Pseudomonadati</taxon>
        <taxon>Pseudomonadota</taxon>
        <taxon>Gammaproteobacteria</taxon>
        <taxon>Chromatiales</taxon>
        <taxon>Chromatiaceae</taxon>
        <taxon>Marichromatium</taxon>
    </lineage>
</organism>
<dbReference type="InterPro" id="IPR007859">
    <property type="entry name" value="ETF-QO/FixX_C"/>
</dbReference>
<dbReference type="InterPro" id="IPR006076">
    <property type="entry name" value="FAD-dep_OxRdtase"/>
</dbReference>
<keyword evidence="9 14" id="KW-0560">Oxidoreductase</keyword>
<comment type="cofactor">
    <cofactor evidence="14">
        <name>[4Fe-4S] cluster</name>
        <dbReference type="ChEBI" id="CHEBI:49883"/>
    </cofactor>
    <text evidence="14">Binds 1 [4Fe-4S] cluster.</text>
</comment>
<evidence type="ECO:0000259" key="16">
    <source>
        <dbReference type="Pfam" id="PF05187"/>
    </source>
</evidence>
<evidence type="ECO:0000259" key="17">
    <source>
        <dbReference type="Pfam" id="PF21162"/>
    </source>
</evidence>
<evidence type="ECO:0000313" key="19">
    <source>
        <dbReference type="Proteomes" id="UP000295247"/>
    </source>
</evidence>
<keyword evidence="11 14" id="KW-0411">Iron-sulfur</keyword>
<dbReference type="EC" id="1.5.5.1" evidence="14"/>
<dbReference type="FunFam" id="3.30.70.20:FF:000012">
    <property type="entry name" value="Electron transfer flavoprotein-ubiquinone oxidoreductase, mitochondrial"/>
    <property type="match status" value="1"/>
</dbReference>
<feature type="domain" description="ETF-QO/FixX C-terminal" evidence="16">
    <location>
        <begin position="447"/>
        <end position="545"/>
    </location>
</feature>
<sequence>MSERDLMEFDVVIVGAGPAGLATAIRLAQADPAPSVCVVEKGAEVGAHILSGAVIETRGLDELIPDWRERGAPLETPVEREELYLLRDAQRSWRIPEAISPPSLHNSGNYLVSLGNLCRWLAAEAESLGVEIFPGFAATEVLFGEHGEVIGVATGDMGIGADGRPKDNHAPGVELRARQTVFAEGCRGHLGKQLYQRFGLDAESTPQHHALGIKELWEIAADRHELGLVQHGTGWPLPEGTHGGFFLYHLSRCQVAVGLIVDLDYPNPWLSPFDEFQRMKHHPLFAATLEGGRRIAYGARALAKGGFDALPRQHFPGGCLAGCEGGTLDNAKLKGVHTALKSGMLVAEEILAAFAVGDPGGRELTGLEARLRASWLYEDLRVGRNFGRSLHRFGTLLGGAVNSLDQRLLGGRRPIRRPGDAPDHTWLEPAALSEPLSYPGPDGVLSCFDRLSSVYLANTAHEEDQPCHLHLADPSIPTGSNLAEYAEPAQRYCPAGVYELVGEGGDDPRLQINAANCVHCKTCDIKDPAANITWVAPEGGSGPNYPNM</sequence>
<keyword evidence="8 14" id="KW-0249">Electron transport</keyword>
<comment type="caution">
    <text evidence="18">The sequence shown here is derived from an EMBL/GenBank/DDBJ whole genome shotgun (WGS) entry which is preliminary data.</text>
</comment>
<protein>
    <recommendedName>
        <fullName evidence="14">Electron transfer flavoprotein-ubiquinone oxidoreductase</fullName>
        <shortName evidence="14">ETF-QO</shortName>
        <ecNumber evidence="14">1.5.5.1</ecNumber>
    </recommendedName>
</protein>
<keyword evidence="5 14" id="KW-0285">Flavoprotein</keyword>
<evidence type="ECO:0000313" key="18">
    <source>
        <dbReference type="EMBL" id="TCW35999.1"/>
    </source>
</evidence>
<dbReference type="Proteomes" id="UP000295247">
    <property type="component" value="Unassembled WGS sequence"/>
</dbReference>
<evidence type="ECO:0000259" key="15">
    <source>
        <dbReference type="Pfam" id="PF01266"/>
    </source>
</evidence>
<comment type="function">
    <text evidence="2 14">Accepts electrons from ETF and reduces ubiquinone.</text>
</comment>
<dbReference type="Gene3D" id="3.50.50.60">
    <property type="entry name" value="FAD/NAD(P)-binding domain"/>
    <property type="match status" value="1"/>
</dbReference>
<dbReference type="GO" id="GO:0046872">
    <property type="term" value="F:metal ion binding"/>
    <property type="evidence" value="ECO:0007669"/>
    <property type="project" value="UniProtKB-KW"/>
</dbReference>
<dbReference type="RefSeq" id="WP_132229627.1">
    <property type="nucleotide sequence ID" value="NZ_NRRH01000016.1"/>
</dbReference>
<reference evidence="18 19" key="1">
    <citation type="submission" date="2019-03" db="EMBL/GenBank/DDBJ databases">
        <title>Genomic Encyclopedia of Type Strains, Phase IV (KMG-IV): sequencing the most valuable type-strain genomes for metagenomic binning, comparative biology and taxonomic classification.</title>
        <authorList>
            <person name="Goeker M."/>
        </authorList>
    </citation>
    <scope>NUCLEOTIDE SEQUENCE [LARGE SCALE GENOMIC DNA]</scope>
    <source>
        <strain evidence="18 19">DSM 203</strain>
    </source>
</reference>
<evidence type="ECO:0000256" key="14">
    <source>
        <dbReference type="RuleBase" id="RU366068"/>
    </source>
</evidence>
<gene>
    <name evidence="18" type="ORF">EDC29_105174</name>
</gene>
<dbReference type="InterPro" id="IPR036188">
    <property type="entry name" value="FAD/NAD-bd_sf"/>
</dbReference>
<evidence type="ECO:0000256" key="5">
    <source>
        <dbReference type="ARBA" id="ARBA00022630"/>
    </source>
</evidence>
<keyword evidence="6 14" id="KW-0479">Metal-binding</keyword>
<dbReference type="SUPFAM" id="SSF54862">
    <property type="entry name" value="4Fe-4S ferredoxins"/>
    <property type="match status" value="1"/>
</dbReference>
<evidence type="ECO:0000256" key="8">
    <source>
        <dbReference type="ARBA" id="ARBA00022982"/>
    </source>
</evidence>
<dbReference type="SUPFAM" id="SSF51905">
    <property type="entry name" value="FAD/NAD(P)-binding domain"/>
    <property type="match status" value="1"/>
</dbReference>
<feature type="domain" description="FAD dependent oxidoreductase" evidence="15">
    <location>
        <begin position="10"/>
        <end position="47"/>
    </location>
</feature>
<dbReference type="PANTHER" id="PTHR10617:SF107">
    <property type="entry name" value="ELECTRON TRANSFER FLAVOPROTEIN-UBIQUINONE OXIDOREDUCTASE, MITOCHONDRIAL"/>
    <property type="match status" value="1"/>
</dbReference>
<keyword evidence="4" id="KW-0004">4Fe-4S</keyword>
<keyword evidence="12 14" id="KW-0830">Ubiquinone</keyword>
<dbReference type="Pfam" id="PF05187">
    <property type="entry name" value="Fer4_ETF_QO"/>
    <property type="match status" value="1"/>
</dbReference>
<evidence type="ECO:0000256" key="7">
    <source>
        <dbReference type="ARBA" id="ARBA00022827"/>
    </source>
</evidence>
<dbReference type="Pfam" id="PF21162">
    <property type="entry name" value="ETFQO_UQ-bd"/>
    <property type="match status" value="1"/>
</dbReference>
<proteinExistence type="predicted"/>
<accession>A0A4R4ABJ9</accession>
<dbReference type="PANTHER" id="PTHR10617">
    <property type="entry name" value="ELECTRON TRANSFER FLAVOPROTEIN-UBIQUINONE OXIDOREDUCTASE"/>
    <property type="match status" value="1"/>
</dbReference>
<feature type="domain" description="ETF-QO/FixC ubiquinone-binding" evidence="17">
    <location>
        <begin position="210"/>
        <end position="302"/>
    </location>
</feature>
<dbReference type="GO" id="GO:0004174">
    <property type="term" value="F:electron-transferring-flavoprotein dehydrogenase activity"/>
    <property type="evidence" value="ECO:0007669"/>
    <property type="project" value="UniProtKB-UniRule"/>
</dbReference>
<name>A0A4R4ABJ9_MARGR</name>
<keyword evidence="10 14" id="KW-0408">Iron</keyword>
<evidence type="ECO:0000256" key="10">
    <source>
        <dbReference type="ARBA" id="ARBA00023004"/>
    </source>
</evidence>
<dbReference type="InterPro" id="IPR040156">
    <property type="entry name" value="ETF-QO"/>
</dbReference>
<evidence type="ECO:0000256" key="11">
    <source>
        <dbReference type="ARBA" id="ARBA00023014"/>
    </source>
</evidence>
<dbReference type="Pfam" id="PF01266">
    <property type="entry name" value="DAO"/>
    <property type="match status" value="1"/>
</dbReference>
<dbReference type="GO" id="GO:0051539">
    <property type="term" value="F:4 iron, 4 sulfur cluster binding"/>
    <property type="evidence" value="ECO:0007669"/>
    <property type="project" value="UniProtKB-UniRule"/>
</dbReference>
<evidence type="ECO:0000256" key="9">
    <source>
        <dbReference type="ARBA" id="ARBA00023002"/>
    </source>
</evidence>
<comment type="catalytic activity">
    <reaction evidence="13 14">
        <text>a ubiquinone + reduced [electron-transfer flavoprotein] = a ubiquinol + oxidized [electron-transfer flavoprotein] + H(+)</text>
        <dbReference type="Rhea" id="RHEA:24052"/>
        <dbReference type="Rhea" id="RHEA-COMP:9565"/>
        <dbReference type="Rhea" id="RHEA-COMP:9566"/>
        <dbReference type="Rhea" id="RHEA-COMP:10685"/>
        <dbReference type="Rhea" id="RHEA-COMP:10686"/>
        <dbReference type="ChEBI" id="CHEBI:15378"/>
        <dbReference type="ChEBI" id="CHEBI:16389"/>
        <dbReference type="ChEBI" id="CHEBI:17976"/>
        <dbReference type="ChEBI" id="CHEBI:57692"/>
        <dbReference type="ChEBI" id="CHEBI:58307"/>
        <dbReference type="EC" id="1.5.5.1"/>
    </reaction>
</comment>
<dbReference type="InterPro" id="IPR049398">
    <property type="entry name" value="ETF-QO/FixC_UQ-bd"/>
</dbReference>
<evidence type="ECO:0000256" key="4">
    <source>
        <dbReference type="ARBA" id="ARBA00022485"/>
    </source>
</evidence>
<dbReference type="EMBL" id="SMDC01000005">
    <property type="protein sequence ID" value="TCW35999.1"/>
    <property type="molecule type" value="Genomic_DNA"/>
</dbReference>
<dbReference type="Gene3D" id="3.30.9.90">
    <property type="match status" value="1"/>
</dbReference>
<comment type="cofactor">
    <cofactor evidence="1 14">
        <name>FAD</name>
        <dbReference type="ChEBI" id="CHEBI:57692"/>
    </cofactor>
</comment>
<evidence type="ECO:0000256" key="1">
    <source>
        <dbReference type="ARBA" id="ARBA00001974"/>
    </source>
</evidence>
<dbReference type="AlphaFoldDB" id="A0A4R4ABJ9"/>
<evidence type="ECO:0000256" key="2">
    <source>
        <dbReference type="ARBA" id="ARBA00002819"/>
    </source>
</evidence>